<dbReference type="AlphaFoldDB" id="A0A0D2P907"/>
<keyword evidence="2" id="KW-1185">Reference proteome</keyword>
<accession>A0A0D2P907</accession>
<protein>
    <submittedName>
        <fullName evidence="1">Uncharacterized protein</fullName>
    </submittedName>
</protein>
<evidence type="ECO:0000313" key="2">
    <source>
        <dbReference type="Proteomes" id="UP000054270"/>
    </source>
</evidence>
<evidence type="ECO:0000313" key="1">
    <source>
        <dbReference type="EMBL" id="KJA16835.1"/>
    </source>
</evidence>
<proteinExistence type="predicted"/>
<name>A0A0D2P907_HYPSF</name>
<gene>
    <name evidence="1" type="ORF">HYPSUDRAFT_1055037</name>
</gene>
<organism evidence="1 2">
    <name type="scientific">Hypholoma sublateritium (strain FD-334 SS-4)</name>
    <dbReference type="NCBI Taxonomy" id="945553"/>
    <lineage>
        <taxon>Eukaryota</taxon>
        <taxon>Fungi</taxon>
        <taxon>Dikarya</taxon>
        <taxon>Basidiomycota</taxon>
        <taxon>Agaricomycotina</taxon>
        <taxon>Agaricomycetes</taxon>
        <taxon>Agaricomycetidae</taxon>
        <taxon>Agaricales</taxon>
        <taxon>Agaricineae</taxon>
        <taxon>Strophariaceae</taxon>
        <taxon>Hypholoma</taxon>
    </lineage>
</organism>
<dbReference type="EMBL" id="KN817614">
    <property type="protein sequence ID" value="KJA16835.1"/>
    <property type="molecule type" value="Genomic_DNA"/>
</dbReference>
<reference evidence="2" key="1">
    <citation type="submission" date="2014-04" db="EMBL/GenBank/DDBJ databases">
        <title>Evolutionary Origins and Diversification of the Mycorrhizal Mutualists.</title>
        <authorList>
            <consortium name="DOE Joint Genome Institute"/>
            <consortium name="Mycorrhizal Genomics Consortium"/>
            <person name="Kohler A."/>
            <person name="Kuo A."/>
            <person name="Nagy L.G."/>
            <person name="Floudas D."/>
            <person name="Copeland A."/>
            <person name="Barry K.W."/>
            <person name="Cichocki N."/>
            <person name="Veneault-Fourrey C."/>
            <person name="LaButti K."/>
            <person name="Lindquist E.A."/>
            <person name="Lipzen A."/>
            <person name="Lundell T."/>
            <person name="Morin E."/>
            <person name="Murat C."/>
            <person name="Riley R."/>
            <person name="Ohm R."/>
            <person name="Sun H."/>
            <person name="Tunlid A."/>
            <person name="Henrissat B."/>
            <person name="Grigoriev I.V."/>
            <person name="Hibbett D.S."/>
            <person name="Martin F."/>
        </authorList>
    </citation>
    <scope>NUCLEOTIDE SEQUENCE [LARGE SCALE GENOMIC DNA]</scope>
    <source>
        <strain evidence="2">FD-334 SS-4</strain>
    </source>
</reference>
<sequence>MNLPHPLVLLLLRLRPLRPPPLRYSSRRTPARETRAVFWICSQGVPIQRTPCVNLSCALSSCSPHVQAQLRVRRATAHRRPAYTHTYQRAVQTGTRAAHTPVDISALLNSQRRSGSFFAWYAQPAATSDLTS</sequence>
<dbReference type="Proteomes" id="UP000054270">
    <property type="component" value="Unassembled WGS sequence"/>
</dbReference>